<comment type="caution">
    <text evidence="1">The sequence shown here is derived from an EMBL/GenBank/DDBJ whole genome shotgun (WGS) entry which is preliminary data.</text>
</comment>
<dbReference type="HOGENOM" id="CLU_2271897_0_0_6"/>
<evidence type="ECO:0000313" key="1">
    <source>
        <dbReference type="EMBL" id="EAT13588.1"/>
    </source>
</evidence>
<gene>
    <name evidence="1" type="ORF">RED65_09359</name>
</gene>
<evidence type="ECO:0000313" key="2">
    <source>
        <dbReference type="Proteomes" id="UP000004263"/>
    </source>
</evidence>
<proteinExistence type="predicted"/>
<dbReference type="AlphaFoldDB" id="Q1N6K4"/>
<dbReference type="EMBL" id="AAQH01000001">
    <property type="protein sequence ID" value="EAT13588.1"/>
    <property type="molecule type" value="Genomic_DNA"/>
</dbReference>
<sequence length="102" mass="10947">MELFSKKTLAIATGIFSIYYAASTFIGGLGVDVVVTEPEECSLVKNLLPVRYTDNRFLTALVQKERAKKAGGDTVYLPIGVSNISSSQGYISGAAYDCSQVK</sequence>
<name>Q1N6K4_9GAMM</name>
<accession>Q1N6K4</accession>
<reference evidence="1 2" key="1">
    <citation type="submission" date="2006-03" db="EMBL/GenBank/DDBJ databases">
        <authorList>
            <person name="Pinhassi J."/>
            <person name="Pedros-Alio C."/>
            <person name="Ferriera S."/>
            <person name="Johnson J."/>
            <person name="Kravitz S."/>
            <person name="Halpern A."/>
            <person name="Remington K."/>
            <person name="Beeson K."/>
            <person name="Tran B."/>
            <person name="Rogers Y.-H."/>
            <person name="Friedman R."/>
            <person name="Venter J.C."/>
        </authorList>
    </citation>
    <scope>NUCLEOTIDE SEQUENCE [LARGE SCALE GENOMIC DNA]</scope>
    <source>
        <strain evidence="1 2">RED65</strain>
    </source>
</reference>
<dbReference type="STRING" id="207949.RED65_09359"/>
<organism evidence="1 2">
    <name type="scientific">Bermanella marisrubri</name>
    <dbReference type="NCBI Taxonomy" id="207949"/>
    <lineage>
        <taxon>Bacteria</taxon>
        <taxon>Pseudomonadati</taxon>
        <taxon>Pseudomonadota</taxon>
        <taxon>Gammaproteobacteria</taxon>
        <taxon>Oceanospirillales</taxon>
        <taxon>Oceanospirillaceae</taxon>
        <taxon>Bermanella</taxon>
    </lineage>
</organism>
<keyword evidence="2" id="KW-1185">Reference proteome</keyword>
<protein>
    <submittedName>
        <fullName evidence="1">Uncharacterized protein</fullName>
    </submittedName>
</protein>
<dbReference type="RefSeq" id="WP_007017009.1">
    <property type="nucleotide sequence ID" value="NZ_CH724113.1"/>
</dbReference>
<dbReference type="Proteomes" id="UP000004263">
    <property type="component" value="Unassembled WGS sequence"/>
</dbReference>